<evidence type="ECO:0000313" key="1">
    <source>
        <dbReference type="EMBL" id="KAI4821368.1"/>
    </source>
</evidence>
<dbReference type="EMBL" id="CM043793">
    <property type="protein sequence ID" value="KAI4821368.1"/>
    <property type="molecule type" value="Genomic_DNA"/>
</dbReference>
<gene>
    <name evidence="1" type="ORF">KUCAC02_029302</name>
</gene>
<proteinExistence type="predicted"/>
<protein>
    <submittedName>
        <fullName evidence="1">Uncharacterized protein</fullName>
    </submittedName>
</protein>
<organism evidence="1 2">
    <name type="scientific">Chaenocephalus aceratus</name>
    <name type="common">Blackfin icefish</name>
    <name type="synonym">Chaenichthys aceratus</name>
    <dbReference type="NCBI Taxonomy" id="36190"/>
    <lineage>
        <taxon>Eukaryota</taxon>
        <taxon>Metazoa</taxon>
        <taxon>Chordata</taxon>
        <taxon>Craniata</taxon>
        <taxon>Vertebrata</taxon>
        <taxon>Euteleostomi</taxon>
        <taxon>Actinopterygii</taxon>
        <taxon>Neopterygii</taxon>
        <taxon>Teleostei</taxon>
        <taxon>Neoteleostei</taxon>
        <taxon>Acanthomorphata</taxon>
        <taxon>Eupercaria</taxon>
        <taxon>Perciformes</taxon>
        <taxon>Notothenioidei</taxon>
        <taxon>Channichthyidae</taxon>
        <taxon>Chaenocephalus</taxon>
    </lineage>
</organism>
<comment type="caution">
    <text evidence="1">The sequence shown here is derived from an EMBL/GenBank/DDBJ whole genome shotgun (WGS) entry which is preliminary data.</text>
</comment>
<accession>A0ACB9X4H5</accession>
<reference evidence="1" key="1">
    <citation type="submission" date="2022-05" db="EMBL/GenBank/DDBJ databases">
        <title>Chromosome-level genome of Chaenocephalus aceratus.</title>
        <authorList>
            <person name="Park H."/>
        </authorList>
    </citation>
    <scope>NUCLEOTIDE SEQUENCE</scope>
    <source>
        <strain evidence="1">KU_202001</strain>
    </source>
</reference>
<evidence type="ECO:0000313" key="2">
    <source>
        <dbReference type="Proteomes" id="UP001057452"/>
    </source>
</evidence>
<keyword evidence="2" id="KW-1185">Reference proteome</keyword>
<name>A0ACB9X4H5_CHAAC</name>
<dbReference type="Proteomes" id="UP001057452">
    <property type="component" value="Chromosome 9"/>
</dbReference>
<sequence length="560" mass="62426">MQMEELLKEVALSERKKQQIDSFIQTVTKLIQTVPESPEVEVSDLSWLSSEVKVPFLLVPKATKGKFHMVPPASVDLIGSYPLGTCTKPRIRVDLAVTIPADVLHPKDVVNQRYPRKRALYLAGLAQYLTSSSEIGTMRYSCLHGNRLRPVLLLTPPGKDSSSFTVNIHACPPPGFFKPSRFHPQKNNIRTEWYSGLQNSQSEGTEPPTTPHYNSSVLGDLLPRPHLQFLSAVGSQCFAFADGVALLKVWLRQRELDQGTGCFNGFLASMLLAYLLNSRRISNSMTAYQLLRNSLNFLASTDLTVNGISLAKDPDSSAPSMEEFHNVFQVVFVDPSGHLNMCADMTACTYKQLQHEASVSMQFWDNPTVDGFHSLLMTPKPMIRTSDHVFQLCELVKLQSSCKKLDLLSELMDHSGDYVHAALPFILSLLQQGLGQRISLLTHSLSPDPEWSVESEAPKHKAQPPLCFGLLLKPELASSVLERGPPADSPKSAEFRQLWGSRSELRRFQDGAITEAVLWDGKSMCQKTTGPQTDHYTPVTAVCILFLLYILRDTIHMLFC</sequence>